<dbReference type="Proteomes" id="UP000466523">
    <property type="component" value="Unassembled WGS sequence"/>
</dbReference>
<evidence type="ECO:0000313" key="2">
    <source>
        <dbReference type="EMBL" id="NDJ91457.1"/>
    </source>
</evidence>
<feature type="compositionally biased region" description="Low complexity" evidence="1">
    <location>
        <begin position="19"/>
        <end position="28"/>
    </location>
</feature>
<protein>
    <submittedName>
        <fullName evidence="2">Uncharacterized protein</fullName>
    </submittedName>
</protein>
<accession>A0A7K3LGH0</accession>
<sequence length="237" mass="25358">MALPVYYGPKGTPPPPGPKYAKPSPKAPQGEQRDRRRGHLALHYGGAFSLVQEIADICTPLAAKVAAAPEPTPCRCRDDVQALAEAVHELVGTVVGWLAEAQAQKKAANVAPGARERSIRLMVDLAERPKLPEITDAALASGGWATALVEMARPYSDPLAKHLGRAKPPGVAEPNRSASELLEAALRDLDHAALELTQRLKWNAVCAEEYQHVLDARAARDPKAQARAELAQMGIDA</sequence>
<feature type="compositionally biased region" description="Low complexity" evidence="1">
    <location>
        <begin position="1"/>
        <end position="10"/>
    </location>
</feature>
<name>A0A7K3LGH0_9MYCO</name>
<gene>
    <name evidence="2" type="ORF">GWR20_20295</name>
</gene>
<dbReference type="RefSeq" id="WP_162113085.1">
    <property type="nucleotide sequence ID" value="NZ_JAACYR010000095.1"/>
</dbReference>
<evidence type="ECO:0000313" key="3">
    <source>
        <dbReference type="Proteomes" id="UP000466523"/>
    </source>
</evidence>
<dbReference type="AlphaFoldDB" id="A0A7K3LGH0"/>
<dbReference type="EMBL" id="JAACYR010000095">
    <property type="protein sequence ID" value="NDJ91457.1"/>
    <property type="molecule type" value="Genomic_DNA"/>
</dbReference>
<organism evidence="2 3">
    <name type="scientific">Mycolicibacter kumamotonensis</name>
    <dbReference type="NCBI Taxonomy" id="354243"/>
    <lineage>
        <taxon>Bacteria</taxon>
        <taxon>Bacillati</taxon>
        <taxon>Actinomycetota</taxon>
        <taxon>Actinomycetes</taxon>
        <taxon>Mycobacteriales</taxon>
        <taxon>Mycobacteriaceae</taxon>
        <taxon>Mycolicibacter</taxon>
    </lineage>
</organism>
<proteinExistence type="predicted"/>
<evidence type="ECO:0000256" key="1">
    <source>
        <dbReference type="SAM" id="MobiDB-lite"/>
    </source>
</evidence>
<feature type="region of interest" description="Disordered" evidence="1">
    <location>
        <begin position="1"/>
        <end position="36"/>
    </location>
</feature>
<reference evidence="2 3" key="1">
    <citation type="submission" date="2020-01" db="EMBL/GenBank/DDBJ databases">
        <authorList>
            <person name="Sanchez-Estrada R."/>
            <person name="Gonzalez-Y-Merchand J.A."/>
            <person name="Rivera-Gutierrez S."/>
        </authorList>
    </citation>
    <scope>NUCLEOTIDE SEQUENCE [LARGE SCALE GENOMIC DNA]</scope>
    <source>
        <strain evidence="2 3">CST 7247</strain>
    </source>
</reference>
<comment type="caution">
    <text evidence="2">The sequence shown here is derived from an EMBL/GenBank/DDBJ whole genome shotgun (WGS) entry which is preliminary data.</text>
</comment>